<dbReference type="EMBL" id="FNYK01000048">
    <property type="protein sequence ID" value="SEJ04375.1"/>
    <property type="molecule type" value="Genomic_DNA"/>
</dbReference>
<dbReference type="AlphaFoldDB" id="A0A1H6VWF0"/>
<evidence type="ECO:0000313" key="3">
    <source>
        <dbReference type="EMBL" id="SEJ04375.1"/>
    </source>
</evidence>
<proteinExistence type="predicted"/>
<dbReference type="SUPFAM" id="SSF53756">
    <property type="entry name" value="UDP-Glycosyltransferase/glycogen phosphorylase"/>
    <property type="match status" value="1"/>
</dbReference>
<dbReference type="OrthoDB" id="9787617at2"/>
<feature type="domain" description="Glycosyl transferase family 1" evidence="1">
    <location>
        <begin position="189"/>
        <end position="346"/>
    </location>
</feature>
<gene>
    <name evidence="3" type="ORF">SAMN04487834_104811</name>
</gene>
<accession>A0A1H6VWF0</accession>
<protein>
    <submittedName>
        <fullName evidence="3">Glycosyltransferase involved in cell wall bisynthesis</fullName>
    </submittedName>
</protein>
<dbReference type="Pfam" id="PF13439">
    <property type="entry name" value="Glyco_transf_4"/>
    <property type="match status" value="1"/>
</dbReference>
<name>A0A1H6VWF0_9FIRM</name>
<reference evidence="4" key="1">
    <citation type="submission" date="2016-10" db="EMBL/GenBank/DDBJ databases">
        <authorList>
            <person name="Varghese N."/>
        </authorList>
    </citation>
    <scope>NUCLEOTIDE SEQUENCE [LARGE SCALE GENOMIC DNA]</scope>
    <source>
        <strain evidence="4">DSM 20406</strain>
    </source>
</reference>
<dbReference type="PANTHER" id="PTHR12526:SF630">
    <property type="entry name" value="GLYCOSYLTRANSFERASE"/>
    <property type="match status" value="1"/>
</dbReference>
<dbReference type="InterPro" id="IPR001296">
    <property type="entry name" value="Glyco_trans_1"/>
</dbReference>
<feature type="domain" description="Glycosyltransferase subfamily 4-like N-terminal" evidence="2">
    <location>
        <begin position="14"/>
        <end position="171"/>
    </location>
</feature>
<evidence type="ECO:0000259" key="1">
    <source>
        <dbReference type="Pfam" id="PF00534"/>
    </source>
</evidence>
<dbReference type="Pfam" id="PF00534">
    <property type="entry name" value="Glycos_transf_1"/>
    <property type="match status" value="1"/>
</dbReference>
<dbReference type="CDD" id="cd03811">
    <property type="entry name" value="GT4_GT28_WabH-like"/>
    <property type="match status" value="1"/>
</dbReference>
<dbReference type="PANTHER" id="PTHR12526">
    <property type="entry name" value="GLYCOSYLTRANSFERASE"/>
    <property type="match status" value="1"/>
</dbReference>
<dbReference type="Gene3D" id="3.40.50.2000">
    <property type="entry name" value="Glycogen Phosphorylase B"/>
    <property type="match status" value="2"/>
</dbReference>
<evidence type="ECO:0000259" key="2">
    <source>
        <dbReference type="Pfam" id="PF13439"/>
    </source>
</evidence>
<keyword evidence="4" id="KW-1185">Reference proteome</keyword>
<dbReference type="Proteomes" id="UP000183028">
    <property type="component" value="Unassembled WGS sequence"/>
</dbReference>
<dbReference type="STRING" id="322505.SAMN04487836_10659"/>
<sequence>MKRVLFLIHDLGQGGAEKVLVNLVNNMKREEYDITVYSLFDVGENRQYLAPHIQYQCAFKKMFRGNSHIFKLFSPRTLHRRFIKEKYDIEIAYLEGPCARIISGCPNKETKLLSWIHIQQDTSSAIASFRNQKEAEHCYNKFNQIVCVSQDVKKHFQNALNIHVPVDVLYNTNETDLIKEKAQESVTDVLFDQQKIKLIGVGKLLKSKGFDILISIMKRLIDDGLPVHLYILGSGPDEIELKKLIALYHLEDYVDLLGYQLNPYKYLAKADLFVCASHAEGFSTAATEALIVGTPVVTTPVAGMEEMLGSNNEYGIITQMSEDSLYKNIKGLIENKEKLDHYKKQASIRGLFFSKENTVKAVEEKLSAIVNK</sequence>
<keyword evidence="3" id="KW-0808">Transferase</keyword>
<dbReference type="RefSeq" id="WP_074732479.1">
    <property type="nucleotide sequence ID" value="NZ_FNYK01000048.1"/>
</dbReference>
<dbReference type="GO" id="GO:0016757">
    <property type="term" value="F:glycosyltransferase activity"/>
    <property type="evidence" value="ECO:0007669"/>
    <property type="project" value="InterPro"/>
</dbReference>
<evidence type="ECO:0000313" key="4">
    <source>
        <dbReference type="Proteomes" id="UP000183028"/>
    </source>
</evidence>
<dbReference type="InterPro" id="IPR028098">
    <property type="entry name" value="Glyco_trans_4-like_N"/>
</dbReference>
<organism evidence="3 4">
    <name type="scientific">Sharpea azabuensis</name>
    <dbReference type="NCBI Taxonomy" id="322505"/>
    <lineage>
        <taxon>Bacteria</taxon>
        <taxon>Bacillati</taxon>
        <taxon>Bacillota</taxon>
        <taxon>Erysipelotrichia</taxon>
        <taxon>Erysipelotrichales</taxon>
        <taxon>Coprobacillaceae</taxon>
        <taxon>Sharpea</taxon>
    </lineage>
</organism>